<evidence type="ECO:0000256" key="10">
    <source>
        <dbReference type="SAM" id="Phobius"/>
    </source>
</evidence>
<comment type="subcellular location">
    <subcellularLocation>
        <location evidence="2">Golgi apparatus membrane</location>
        <topology evidence="2">Multi-pass membrane protein</topology>
    </subcellularLocation>
</comment>
<dbReference type="GO" id="GO:0000022">
    <property type="term" value="P:mitotic spindle elongation"/>
    <property type="evidence" value="ECO:0007669"/>
    <property type="project" value="TreeGrafter"/>
</dbReference>
<evidence type="ECO:0000256" key="7">
    <source>
        <dbReference type="ARBA" id="ARBA00022989"/>
    </source>
</evidence>
<dbReference type="OrthoDB" id="166803at2759"/>
<protein>
    <recommendedName>
        <fullName evidence="4">Golgi apparatus membrane protein TVP38</fullName>
    </recommendedName>
    <alternativeName>
        <fullName evidence="5">Golgi apparatus membrane protein tvp38</fullName>
    </alternativeName>
</protein>
<evidence type="ECO:0000256" key="6">
    <source>
        <dbReference type="ARBA" id="ARBA00022692"/>
    </source>
</evidence>
<evidence type="ECO:0000313" key="12">
    <source>
        <dbReference type="EMBL" id="ORY96637.1"/>
    </source>
</evidence>
<dbReference type="InterPro" id="IPR032816">
    <property type="entry name" value="VTT_dom"/>
</dbReference>
<dbReference type="PANTHER" id="PTHR47549">
    <property type="entry name" value="GOLGI APPARATUS MEMBRANE PROTEIN TVP38-RELATED"/>
    <property type="match status" value="1"/>
</dbReference>
<feature type="transmembrane region" description="Helical" evidence="10">
    <location>
        <begin position="28"/>
        <end position="56"/>
    </location>
</feature>
<dbReference type="AlphaFoldDB" id="A0A1X2HCX4"/>
<evidence type="ECO:0000256" key="9">
    <source>
        <dbReference type="ARBA" id="ARBA00023136"/>
    </source>
</evidence>
<dbReference type="FunCoup" id="A0A1X2HCX4">
    <property type="interactions" value="30"/>
</dbReference>
<dbReference type="Proteomes" id="UP000242180">
    <property type="component" value="Unassembled WGS sequence"/>
</dbReference>
<name>A0A1X2HCX4_SYNRA</name>
<feature type="domain" description="VTT" evidence="11">
    <location>
        <begin position="43"/>
        <end position="155"/>
    </location>
</feature>
<keyword evidence="8" id="KW-0333">Golgi apparatus</keyword>
<reference evidence="12 13" key="1">
    <citation type="submission" date="2016-07" db="EMBL/GenBank/DDBJ databases">
        <title>Pervasive Adenine N6-methylation of Active Genes in Fungi.</title>
        <authorList>
            <consortium name="DOE Joint Genome Institute"/>
            <person name="Mondo S.J."/>
            <person name="Dannebaum R.O."/>
            <person name="Kuo R.C."/>
            <person name="Labutti K."/>
            <person name="Haridas S."/>
            <person name="Kuo A."/>
            <person name="Salamov A."/>
            <person name="Ahrendt S.R."/>
            <person name="Lipzen A."/>
            <person name="Sullivan W."/>
            <person name="Andreopoulos W.B."/>
            <person name="Clum A."/>
            <person name="Lindquist E."/>
            <person name="Daum C."/>
            <person name="Ramamoorthy G.K."/>
            <person name="Gryganskyi A."/>
            <person name="Culley D."/>
            <person name="Magnuson J.K."/>
            <person name="James T.Y."/>
            <person name="O'Malley M.A."/>
            <person name="Stajich J.E."/>
            <person name="Spatafora J.W."/>
            <person name="Visel A."/>
            <person name="Grigoriev I.V."/>
        </authorList>
    </citation>
    <scope>NUCLEOTIDE SEQUENCE [LARGE SCALE GENOMIC DNA]</scope>
    <source>
        <strain evidence="12 13">NRRL 2496</strain>
    </source>
</reference>
<dbReference type="STRING" id="13706.A0A1X2HCX4"/>
<evidence type="ECO:0000256" key="5">
    <source>
        <dbReference type="ARBA" id="ARBA00020673"/>
    </source>
</evidence>
<dbReference type="OMA" id="SCVPPLM"/>
<evidence type="ECO:0000256" key="2">
    <source>
        <dbReference type="ARBA" id="ARBA00004653"/>
    </source>
</evidence>
<dbReference type="GO" id="GO:0016192">
    <property type="term" value="P:vesicle-mediated transport"/>
    <property type="evidence" value="ECO:0007669"/>
    <property type="project" value="TreeGrafter"/>
</dbReference>
<keyword evidence="13" id="KW-1185">Reference proteome</keyword>
<dbReference type="InterPro" id="IPR051076">
    <property type="entry name" value="Golgi_membrane_TVP38/TMEM64"/>
</dbReference>
<dbReference type="PANTHER" id="PTHR47549:SF1">
    <property type="entry name" value="GOLGI APPARATUS MEMBRANE PROTEIN TVP38"/>
    <property type="match status" value="1"/>
</dbReference>
<comment type="caution">
    <text evidence="12">The sequence shown here is derived from an EMBL/GenBank/DDBJ whole genome shotgun (WGS) entry which is preliminary data.</text>
</comment>
<keyword evidence="7 10" id="KW-1133">Transmembrane helix</keyword>
<accession>A0A1X2HCX4</accession>
<sequence length="212" mass="22782">MLYILCVYIFVDVSRKADWIRDSQHGALFVLGALILTSVPPIPGFTITVLAAGVVYGFPGGAPLAMTGAFLGAMACYSLVRTCNLTRFAPSTKKYAAIQNAIAERPVMTLVLRLTPIPWPINNLLISMVPGMSLSKYTLSAALSSTKVLIELWIGASLKSLSDPELPSSVRNMTLCLMVFGTLAVLLMGWWALKAASISESKTKMGSIPKPE</sequence>
<evidence type="ECO:0000256" key="3">
    <source>
        <dbReference type="ARBA" id="ARBA00008640"/>
    </source>
</evidence>
<evidence type="ECO:0000256" key="8">
    <source>
        <dbReference type="ARBA" id="ARBA00023034"/>
    </source>
</evidence>
<keyword evidence="6 10" id="KW-0812">Transmembrane</keyword>
<comment type="function">
    <text evidence="1">Golgi membrane protein involved in vesicular trafficking and spindle migration.</text>
</comment>
<gene>
    <name evidence="12" type="ORF">BCR43DRAFT_492015</name>
</gene>
<organism evidence="12 13">
    <name type="scientific">Syncephalastrum racemosum</name>
    <name type="common">Filamentous fungus</name>
    <dbReference type="NCBI Taxonomy" id="13706"/>
    <lineage>
        <taxon>Eukaryota</taxon>
        <taxon>Fungi</taxon>
        <taxon>Fungi incertae sedis</taxon>
        <taxon>Mucoromycota</taxon>
        <taxon>Mucoromycotina</taxon>
        <taxon>Mucoromycetes</taxon>
        <taxon>Mucorales</taxon>
        <taxon>Syncephalastraceae</taxon>
        <taxon>Syncephalastrum</taxon>
    </lineage>
</organism>
<evidence type="ECO:0000259" key="11">
    <source>
        <dbReference type="Pfam" id="PF09335"/>
    </source>
</evidence>
<dbReference type="GO" id="GO:0000139">
    <property type="term" value="C:Golgi membrane"/>
    <property type="evidence" value="ECO:0007669"/>
    <property type="project" value="UniProtKB-SubCell"/>
</dbReference>
<dbReference type="Pfam" id="PF09335">
    <property type="entry name" value="VTT_dom"/>
    <property type="match status" value="1"/>
</dbReference>
<comment type="similarity">
    <text evidence="3">Belongs to the TVP38/TMEM64 family.</text>
</comment>
<evidence type="ECO:0000313" key="13">
    <source>
        <dbReference type="Proteomes" id="UP000242180"/>
    </source>
</evidence>
<dbReference type="EMBL" id="MCGN01000005">
    <property type="protein sequence ID" value="ORY96637.1"/>
    <property type="molecule type" value="Genomic_DNA"/>
</dbReference>
<dbReference type="InParanoid" id="A0A1X2HCX4"/>
<feature type="transmembrane region" description="Helical" evidence="10">
    <location>
        <begin position="62"/>
        <end position="80"/>
    </location>
</feature>
<evidence type="ECO:0000256" key="1">
    <source>
        <dbReference type="ARBA" id="ARBA00002978"/>
    </source>
</evidence>
<keyword evidence="9 10" id="KW-0472">Membrane</keyword>
<feature type="transmembrane region" description="Helical" evidence="10">
    <location>
        <begin position="170"/>
        <end position="193"/>
    </location>
</feature>
<proteinExistence type="inferred from homology"/>
<evidence type="ECO:0000256" key="4">
    <source>
        <dbReference type="ARBA" id="ARBA00013533"/>
    </source>
</evidence>